<gene>
    <name evidence="3" type="ORF">GCM10011487_62510</name>
</gene>
<sequence>MKGRIKFAAIASLVLGLFATSMAARAEHVQAETPWFSGVPLQSLVKGPAGSTINSTQLVWGTSLSVNALSAASAGTLTVRLTDIEWPHALSSLSLLVTDLNGLWEKIDGSTGPDGLIFNLSGPANLFVAVFAQSDSWHMPGLYNLQANFSPVPLPAAAWLLLSGLGGLAVFRRKQSDR</sequence>
<dbReference type="Proteomes" id="UP000445000">
    <property type="component" value="Unassembled WGS sequence"/>
</dbReference>
<keyword evidence="1" id="KW-1133">Transmembrane helix</keyword>
<evidence type="ECO:0000256" key="1">
    <source>
        <dbReference type="SAM" id="Phobius"/>
    </source>
</evidence>
<dbReference type="EMBL" id="BLJN01000008">
    <property type="protein sequence ID" value="GFE84251.1"/>
    <property type="molecule type" value="Genomic_DNA"/>
</dbReference>
<evidence type="ECO:0008006" key="5">
    <source>
        <dbReference type="Google" id="ProtNLM"/>
    </source>
</evidence>
<protein>
    <recommendedName>
        <fullName evidence="5">PEP-CTERM protein-sorting domain-containing protein</fullName>
    </recommendedName>
</protein>
<evidence type="ECO:0000256" key="2">
    <source>
        <dbReference type="SAM" id="SignalP"/>
    </source>
</evidence>
<reference evidence="4" key="1">
    <citation type="submission" date="2020-01" db="EMBL/GenBank/DDBJ databases">
        <title>'Steroidobacter agaridevorans' sp. nov., agar-degrading bacteria isolated from rhizosphere soils.</title>
        <authorList>
            <person name="Ikenaga M."/>
            <person name="Kataoka M."/>
            <person name="Murouchi A."/>
            <person name="Katsuragi S."/>
            <person name="Sakai M."/>
        </authorList>
    </citation>
    <scope>NUCLEOTIDE SEQUENCE [LARGE SCALE GENOMIC DNA]</scope>
    <source>
        <strain evidence="4">YU21-B</strain>
    </source>
</reference>
<keyword evidence="1" id="KW-0472">Membrane</keyword>
<keyword evidence="2" id="KW-0732">Signal</keyword>
<dbReference type="AlphaFoldDB" id="A0A829YMY9"/>
<name>A0A829YMY9_9GAMM</name>
<accession>A0A829YMY9</accession>
<feature type="chain" id="PRO_5032781891" description="PEP-CTERM protein-sorting domain-containing protein" evidence="2">
    <location>
        <begin position="27"/>
        <end position="178"/>
    </location>
</feature>
<keyword evidence="1" id="KW-0812">Transmembrane</keyword>
<evidence type="ECO:0000313" key="3">
    <source>
        <dbReference type="EMBL" id="GFE84251.1"/>
    </source>
</evidence>
<feature type="transmembrane region" description="Helical" evidence="1">
    <location>
        <begin position="152"/>
        <end position="171"/>
    </location>
</feature>
<keyword evidence="4" id="KW-1185">Reference proteome</keyword>
<feature type="signal peptide" evidence="2">
    <location>
        <begin position="1"/>
        <end position="26"/>
    </location>
</feature>
<organism evidence="3 4">
    <name type="scientific">Steroidobacter agaridevorans</name>
    <dbReference type="NCBI Taxonomy" id="2695856"/>
    <lineage>
        <taxon>Bacteria</taxon>
        <taxon>Pseudomonadati</taxon>
        <taxon>Pseudomonadota</taxon>
        <taxon>Gammaproteobacteria</taxon>
        <taxon>Steroidobacterales</taxon>
        <taxon>Steroidobacteraceae</taxon>
        <taxon>Steroidobacter</taxon>
    </lineage>
</organism>
<comment type="caution">
    <text evidence="3">The sequence shown here is derived from an EMBL/GenBank/DDBJ whole genome shotgun (WGS) entry which is preliminary data.</text>
</comment>
<dbReference type="RefSeq" id="WP_161815846.1">
    <property type="nucleotide sequence ID" value="NZ_BLJN01000008.1"/>
</dbReference>
<proteinExistence type="predicted"/>
<evidence type="ECO:0000313" key="4">
    <source>
        <dbReference type="Proteomes" id="UP000445000"/>
    </source>
</evidence>
<dbReference type="NCBIfam" id="TIGR03370">
    <property type="entry name" value="VPLPA-CTERM"/>
    <property type="match status" value="1"/>
</dbReference>
<dbReference type="InterPro" id="IPR022472">
    <property type="entry name" value="VPLPA-CTERM"/>
</dbReference>